<proteinExistence type="predicted"/>
<dbReference type="InterPro" id="IPR010260">
    <property type="entry name" value="AlpA"/>
</dbReference>
<dbReference type="Gene3D" id="1.10.238.160">
    <property type="match status" value="1"/>
</dbReference>
<keyword evidence="2" id="KW-1185">Reference proteome</keyword>
<comment type="caution">
    <text evidence="1">The sequence shown here is derived from an EMBL/GenBank/DDBJ whole genome shotgun (WGS) entry which is preliminary data.</text>
</comment>
<dbReference type="Proteomes" id="UP000318307">
    <property type="component" value="Unassembled WGS sequence"/>
</dbReference>
<dbReference type="InterPro" id="IPR009061">
    <property type="entry name" value="DNA-bd_dom_put_sf"/>
</dbReference>
<sequence>MEEKKFYRVRDVMAEFCVARSTIWRWCKNGIFPKPRRFGQDGKLIGWCAEDIEGFKESIKNVSA</sequence>
<accession>A0A562RHL6</accession>
<gene>
    <name evidence="1" type="ORF">LZ24_02480</name>
</gene>
<evidence type="ECO:0000313" key="1">
    <source>
        <dbReference type="EMBL" id="TWI68508.1"/>
    </source>
</evidence>
<dbReference type="RefSeq" id="WP_144685588.1">
    <property type="nucleotide sequence ID" value="NZ_VLLC01000021.1"/>
</dbReference>
<dbReference type="AlphaFoldDB" id="A0A562RHL6"/>
<dbReference type="OrthoDB" id="5398721at2"/>
<protein>
    <submittedName>
        <fullName evidence="1">AlpA family transcriptional regulator</fullName>
    </submittedName>
</protein>
<organism evidence="1 2">
    <name type="scientific">Desulfobotulus alkaliphilus</name>
    <dbReference type="NCBI Taxonomy" id="622671"/>
    <lineage>
        <taxon>Bacteria</taxon>
        <taxon>Pseudomonadati</taxon>
        <taxon>Thermodesulfobacteriota</taxon>
        <taxon>Desulfobacteria</taxon>
        <taxon>Desulfobacterales</taxon>
        <taxon>Desulfobacteraceae</taxon>
        <taxon>Desulfobotulus</taxon>
    </lineage>
</organism>
<dbReference type="EMBL" id="VLLC01000021">
    <property type="protein sequence ID" value="TWI68508.1"/>
    <property type="molecule type" value="Genomic_DNA"/>
</dbReference>
<name>A0A562RHL6_9BACT</name>
<dbReference type="SUPFAM" id="SSF46955">
    <property type="entry name" value="Putative DNA-binding domain"/>
    <property type="match status" value="1"/>
</dbReference>
<dbReference type="Pfam" id="PF05930">
    <property type="entry name" value="Phage_AlpA"/>
    <property type="match status" value="1"/>
</dbReference>
<reference evidence="1 2" key="1">
    <citation type="submission" date="2019-07" db="EMBL/GenBank/DDBJ databases">
        <title>Genome sequencing of 100 strains of the haloalkaliphilic chemolithoautotrophic sulfur-oxidizing bacterium Thioalkalivibrio.</title>
        <authorList>
            <person name="Muyzer G."/>
        </authorList>
    </citation>
    <scope>NUCLEOTIDE SEQUENCE [LARGE SCALE GENOMIC DNA]</scope>
    <source>
        <strain evidence="1 2">ASO4-4</strain>
    </source>
</reference>
<evidence type="ECO:0000313" key="2">
    <source>
        <dbReference type="Proteomes" id="UP000318307"/>
    </source>
</evidence>